<evidence type="ECO:0000256" key="1">
    <source>
        <dbReference type="SAM" id="MobiDB-lite"/>
    </source>
</evidence>
<feature type="compositionally biased region" description="Polar residues" evidence="1">
    <location>
        <begin position="24"/>
        <end position="37"/>
    </location>
</feature>
<accession>A0A061R0N6</accession>
<gene>
    <name evidence="2" type="ORF">TSPGSL018_13512</name>
</gene>
<feature type="non-terminal residue" evidence="2">
    <location>
        <position position="1"/>
    </location>
</feature>
<organism evidence="2">
    <name type="scientific">Tetraselmis sp. GSL018</name>
    <dbReference type="NCBI Taxonomy" id="582737"/>
    <lineage>
        <taxon>Eukaryota</taxon>
        <taxon>Viridiplantae</taxon>
        <taxon>Chlorophyta</taxon>
        <taxon>core chlorophytes</taxon>
        <taxon>Chlorodendrophyceae</taxon>
        <taxon>Chlorodendrales</taxon>
        <taxon>Chlorodendraceae</taxon>
        <taxon>Tetraselmis</taxon>
    </lineage>
</organism>
<feature type="region of interest" description="Disordered" evidence="1">
    <location>
        <begin position="24"/>
        <end position="48"/>
    </location>
</feature>
<reference evidence="2" key="1">
    <citation type="submission" date="2014-05" db="EMBL/GenBank/DDBJ databases">
        <title>The transcriptome of the halophilic microalga Tetraselmis sp. GSL018 isolated from the Great Salt Lake, Utah.</title>
        <authorList>
            <person name="Jinkerson R.E."/>
            <person name="D'Adamo S."/>
            <person name="Posewitz M.C."/>
        </authorList>
    </citation>
    <scope>NUCLEOTIDE SEQUENCE</scope>
    <source>
        <strain evidence="2">GSL018</strain>
    </source>
</reference>
<protein>
    <submittedName>
        <fullName evidence="2">Uncharacterized protein</fullName>
    </submittedName>
</protein>
<proteinExistence type="predicted"/>
<name>A0A061R0N6_9CHLO</name>
<dbReference type="AlphaFoldDB" id="A0A061R0N6"/>
<evidence type="ECO:0000313" key="2">
    <source>
        <dbReference type="EMBL" id="JAC66492.1"/>
    </source>
</evidence>
<dbReference type="EMBL" id="GBEZ01020148">
    <property type="protein sequence ID" value="JAC66492.1"/>
    <property type="molecule type" value="Transcribed_RNA"/>
</dbReference>
<feature type="non-terminal residue" evidence="2">
    <location>
        <position position="82"/>
    </location>
</feature>
<sequence>GERSDAARFPWVLSRQFSKTYALSRGSGPQVSATMTTKPLEPSSRESFSRDCGAETLMLPILGCSLAGAAGSMGGGGGEGGG</sequence>